<evidence type="ECO:0000313" key="2">
    <source>
        <dbReference type="Proteomes" id="UP000606786"/>
    </source>
</evidence>
<proteinExistence type="predicted"/>
<dbReference type="AlphaFoldDB" id="A0A811V282"/>
<name>A0A811V282_CERCA</name>
<gene>
    <name evidence="1" type="ORF">CCAP1982_LOCUS13053</name>
</gene>
<reference evidence="1" key="1">
    <citation type="submission" date="2020-11" db="EMBL/GenBank/DDBJ databases">
        <authorList>
            <person name="Whitehead M."/>
        </authorList>
    </citation>
    <scope>NUCLEOTIDE SEQUENCE</scope>
    <source>
        <strain evidence="1">EGII</strain>
    </source>
</reference>
<dbReference type="Proteomes" id="UP000606786">
    <property type="component" value="Unassembled WGS sequence"/>
</dbReference>
<accession>A0A811V282</accession>
<protein>
    <submittedName>
        <fullName evidence="1">(Mediterranean fruit fly) hypothetical protein</fullName>
    </submittedName>
</protein>
<sequence>MRTPEVREKVTTKYPLTLNSKRMSSDMKSIGFVSNQNKQTGKQNAIPRRAHYSLATMRKKHRTFLHKKAKKCTAQLRRWRNCGSNRDKSLFVPIRVVARVYQGGFRRNPVVIVPLVYQNVKFLWITPLCKQTSAILLLHLMFKTFQTLSGSMGTTGLRQLVVTDDSSTVGPD</sequence>
<organism evidence="1 2">
    <name type="scientific">Ceratitis capitata</name>
    <name type="common">Mediterranean fruit fly</name>
    <name type="synonym">Tephritis capitata</name>
    <dbReference type="NCBI Taxonomy" id="7213"/>
    <lineage>
        <taxon>Eukaryota</taxon>
        <taxon>Metazoa</taxon>
        <taxon>Ecdysozoa</taxon>
        <taxon>Arthropoda</taxon>
        <taxon>Hexapoda</taxon>
        <taxon>Insecta</taxon>
        <taxon>Pterygota</taxon>
        <taxon>Neoptera</taxon>
        <taxon>Endopterygota</taxon>
        <taxon>Diptera</taxon>
        <taxon>Brachycera</taxon>
        <taxon>Muscomorpha</taxon>
        <taxon>Tephritoidea</taxon>
        <taxon>Tephritidae</taxon>
        <taxon>Ceratitis</taxon>
        <taxon>Ceratitis</taxon>
    </lineage>
</organism>
<comment type="caution">
    <text evidence="1">The sequence shown here is derived from an EMBL/GenBank/DDBJ whole genome shotgun (WGS) entry which is preliminary data.</text>
</comment>
<keyword evidence="2" id="KW-1185">Reference proteome</keyword>
<evidence type="ECO:0000313" key="1">
    <source>
        <dbReference type="EMBL" id="CAD7004658.1"/>
    </source>
</evidence>
<dbReference type="EMBL" id="CAJHJT010000034">
    <property type="protein sequence ID" value="CAD7004658.1"/>
    <property type="molecule type" value="Genomic_DNA"/>
</dbReference>